<name>A0A7J6E9J3_CANSA</name>
<evidence type="ECO:0000313" key="1">
    <source>
        <dbReference type="EMBL" id="KAF4354954.1"/>
    </source>
</evidence>
<evidence type="ECO:0000313" key="2">
    <source>
        <dbReference type="Proteomes" id="UP000525078"/>
    </source>
</evidence>
<sequence length="134" mass="15048">MSSSSKQADPSDTAFKSSVVGKHCAKARFCSNRPMSCPLLKTILGRVWGVADNNWGVEIKFSNNKSSFLVFSFKLAQDLNRVLNKSPWFLTYGALILERMENLSCDWEKELLHFPISGRVLHLPSRSITQGNLV</sequence>
<protein>
    <recommendedName>
        <fullName evidence="3">DUF4283 domain-containing protein</fullName>
    </recommendedName>
</protein>
<dbReference type="EMBL" id="JAATIP010000272">
    <property type="protein sequence ID" value="KAF4354954.1"/>
    <property type="molecule type" value="Genomic_DNA"/>
</dbReference>
<comment type="caution">
    <text evidence="1">The sequence shown here is derived from an EMBL/GenBank/DDBJ whole genome shotgun (WGS) entry which is preliminary data.</text>
</comment>
<evidence type="ECO:0008006" key="3">
    <source>
        <dbReference type="Google" id="ProtNLM"/>
    </source>
</evidence>
<organism evidence="1 2">
    <name type="scientific">Cannabis sativa</name>
    <name type="common">Hemp</name>
    <name type="synonym">Marijuana</name>
    <dbReference type="NCBI Taxonomy" id="3483"/>
    <lineage>
        <taxon>Eukaryota</taxon>
        <taxon>Viridiplantae</taxon>
        <taxon>Streptophyta</taxon>
        <taxon>Embryophyta</taxon>
        <taxon>Tracheophyta</taxon>
        <taxon>Spermatophyta</taxon>
        <taxon>Magnoliopsida</taxon>
        <taxon>eudicotyledons</taxon>
        <taxon>Gunneridae</taxon>
        <taxon>Pentapetalae</taxon>
        <taxon>rosids</taxon>
        <taxon>fabids</taxon>
        <taxon>Rosales</taxon>
        <taxon>Cannabaceae</taxon>
        <taxon>Cannabis</taxon>
    </lineage>
</organism>
<proteinExistence type="predicted"/>
<gene>
    <name evidence="1" type="ORF">F8388_022324</name>
</gene>
<dbReference type="Proteomes" id="UP000525078">
    <property type="component" value="Unassembled WGS sequence"/>
</dbReference>
<accession>A0A7J6E9J3</accession>
<dbReference type="AlphaFoldDB" id="A0A7J6E9J3"/>
<reference evidence="1 2" key="1">
    <citation type="journal article" date="2020" name="bioRxiv">
        <title>Sequence and annotation of 42 cannabis genomes reveals extensive copy number variation in cannabinoid synthesis and pathogen resistance genes.</title>
        <authorList>
            <person name="Mckernan K.J."/>
            <person name="Helbert Y."/>
            <person name="Kane L.T."/>
            <person name="Ebling H."/>
            <person name="Zhang L."/>
            <person name="Liu B."/>
            <person name="Eaton Z."/>
            <person name="Mclaughlin S."/>
            <person name="Kingan S."/>
            <person name="Baybayan P."/>
            <person name="Concepcion G."/>
            <person name="Jordan M."/>
            <person name="Riva A."/>
            <person name="Barbazuk W."/>
            <person name="Harkins T."/>
        </authorList>
    </citation>
    <scope>NUCLEOTIDE SEQUENCE [LARGE SCALE GENOMIC DNA]</scope>
    <source>
        <strain evidence="2">cv. Jamaican Lion 4</strain>
        <tissue evidence="1">Leaf</tissue>
    </source>
</reference>